<dbReference type="NCBIfam" id="TIGR01488">
    <property type="entry name" value="HAD-SF-IB"/>
    <property type="match status" value="1"/>
</dbReference>
<evidence type="ECO:0000256" key="1">
    <source>
        <dbReference type="ARBA" id="ARBA00004970"/>
    </source>
</evidence>
<dbReference type="AlphaFoldDB" id="A0A317CGU3"/>
<dbReference type="GO" id="GO:0046872">
    <property type="term" value="F:metal ion binding"/>
    <property type="evidence" value="ECO:0007669"/>
    <property type="project" value="UniProtKB-KW"/>
</dbReference>
<dbReference type="SUPFAM" id="SSF56784">
    <property type="entry name" value="HAD-like"/>
    <property type="match status" value="1"/>
</dbReference>
<evidence type="ECO:0000313" key="11">
    <source>
        <dbReference type="EMBL" id="PWQ97738.1"/>
    </source>
</evidence>
<comment type="similarity">
    <text evidence="2">Belongs to the HAD-like hydrolase superfamily. SerB family.</text>
</comment>
<dbReference type="NCBIfam" id="TIGR01490">
    <property type="entry name" value="HAD-SF-IB-hyp1"/>
    <property type="match status" value="1"/>
</dbReference>
<dbReference type="Pfam" id="PF12710">
    <property type="entry name" value="HAD"/>
    <property type="match status" value="1"/>
</dbReference>
<evidence type="ECO:0000256" key="2">
    <source>
        <dbReference type="ARBA" id="ARBA00009184"/>
    </source>
</evidence>
<evidence type="ECO:0000256" key="6">
    <source>
        <dbReference type="ARBA" id="ARBA00022801"/>
    </source>
</evidence>
<evidence type="ECO:0000256" key="7">
    <source>
        <dbReference type="ARBA" id="ARBA00022842"/>
    </source>
</evidence>
<evidence type="ECO:0000256" key="10">
    <source>
        <dbReference type="ARBA" id="ARBA00053547"/>
    </source>
</evidence>
<dbReference type="InterPro" id="IPR023214">
    <property type="entry name" value="HAD_sf"/>
</dbReference>
<reference evidence="11 12" key="1">
    <citation type="submission" date="2018-05" db="EMBL/GenBank/DDBJ databases">
        <title>Leucothrix arctica sp. nov., isolated from Arctic seawater.</title>
        <authorList>
            <person name="Choi A."/>
            <person name="Baek K."/>
        </authorList>
    </citation>
    <scope>NUCLEOTIDE SEQUENCE [LARGE SCALE GENOMIC DNA]</scope>
    <source>
        <strain evidence="11 12">JCM 18388</strain>
    </source>
</reference>
<dbReference type="PANTHER" id="PTHR43344">
    <property type="entry name" value="PHOSPHOSERINE PHOSPHATASE"/>
    <property type="match status" value="1"/>
</dbReference>
<keyword evidence="5" id="KW-0479">Metal-binding</keyword>
<comment type="catalytic activity">
    <reaction evidence="9">
        <text>L-histidinol phosphate + H2O = L-histidinol + phosphate</text>
        <dbReference type="Rhea" id="RHEA:14465"/>
        <dbReference type="ChEBI" id="CHEBI:15377"/>
        <dbReference type="ChEBI" id="CHEBI:43474"/>
        <dbReference type="ChEBI" id="CHEBI:57699"/>
        <dbReference type="ChEBI" id="CHEBI:57980"/>
        <dbReference type="EC" id="3.1.3.15"/>
    </reaction>
    <physiologicalReaction direction="left-to-right" evidence="9">
        <dbReference type="Rhea" id="RHEA:14466"/>
    </physiologicalReaction>
</comment>
<dbReference type="CDD" id="cd02612">
    <property type="entry name" value="HAD_PGPPase"/>
    <property type="match status" value="1"/>
</dbReference>
<dbReference type="Gene3D" id="3.40.50.1000">
    <property type="entry name" value="HAD superfamily/HAD-like"/>
    <property type="match status" value="1"/>
</dbReference>
<name>A0A317CGU3_9GAMM</name>
<proteinExistence type="inferred from homology"/>
<dbReference type="RefSeq" id="WP_109837554.1">
    <property type="nucleotide sequence ID" value="NZ_QGKM01000023.1"/>
</dbReference>
<dbReference type="EC" id="3.1.3.15" evidence="3"/>
<comment type="function">
    <text evidence="10">Catalyzes the dephosphorylation of histidinol-phosphate to histidinol, the direct precursor of histidine.</text>
</comment>
<sequence>MTLALFDLDNTLLSDDSDYQWGQFMVSKGLVDSEEYAKRNEAFYQDYQNGTLDINEYCAFSFSSLACRSMEELAVLHDEFMRDYIAPKMSSKSKALIAQHQAMGHTLMVITATNSFVTRPIVTAFGIDNLIAIEPKIENGRYTTEIDGVPSFKEGKVIRLDAWLAENGETLEDSYFYSDSHNDLPLLERVTHAIAVDPDPKLEAVARERKWDIISLIDD</sequence>
<comment type="pathway">
    <text evidence="1">Amino-acid biosynthesis; L-histidine biosynthesis; L-histidine from 5-phospho-alpha-D-ribose 1-diphosphate: step 8/9.</text>
</comment>
<accession>A0A317CGU3</accession>
<evidence type="ECO:0000313" key="12">
    <source>
        <dbReference type="Proteomes" id="UP000245539"/>
    </source>
</evidence>
<evidence type="ECO:0000256" key="3">
    <source>
        <dbReference type="ARBA" id="ARBA00013085"/>
    </source>
</evidence>
<keyword evidence="7" id="KW-0460">Magnesium</keyword>
<dbReference type="FunFam" id="3.40.50.1000:FF:000025">
    <property type="entry name" value="HAD hydrolase, family IB"/>
    <property type="match status" value="1"/>
</dbReference>
<evidence type="ECO:0000256" key="5">
    <source>
        <dbReference type="ARBA" id="ARBA00022723"/>
    </source>
</evidence>
<dbReference type="InterPro" id="IPR050582">
    <property type="entry name" value="HAD-like_SerB"/>
</dbReference>
<organism evidence="11 12">
    <name type="scientific">Leucothrix pacifica</name>
    <dbReference type="NCBI Taxonomy" id="1247513"/>
    <lineage>
        <taxon>Bacteria</taxon>
        <taxon>Pseudomonadati</taxon>
        <taxon>Pseudomonadota</taxon>
        <taxon>Gammaproteobacteria</taxon>
        <taxon>Thiotrichales</taxon>
        <taxon>Thiotrichaceae</taxon>
        <taxon>Leucothrix</taxon>
    </lineage>
</organism>
<evidence type="ECO:0000256" key="4">
    <source>
        <dbReference type="ARBA" id="ARBA00021697"/>
    </source>
</evidence>
<keyword evidence="6 11" id="KW-0378">Hydrolase</keyword>
<dbReference type="OrthoDB" id="9784466at2"/>
<protein>
    <recommendedName>
        <fullName evidence="4">Histidinol-phosphatase</fullName>
        <ecNumber evidence="3">3.1.3.15</ecNumber>
    </recommendedName>
    <alternativeName>
        <fullName evidence="8">Histidinol-phosphate phosphatase</fullName>
    </alternativeName>
</protein>
<dbReference type="InterPro" id="IPR036412">
    <property type="entry name" value="HAD-like_sf"/>
</dbReference>
<evidence type="ECO:0000256" key="8">
    <source>
        <dbReference type="ARBA" id="ARBA00033209"/>
    </source>
</evidence>
<dbReference type="Proteomes" id="UP000245539">
    <property type="component" value="Unassembled WGS sequence"/>
</dbReference>
<dbReference type="GO" id="GO:0004401">
    <property type="term" value="F:histidinol-phosphatase activity"/>
    <property type="evidence" value="ECO:0007669"/>
    <property type="project" value="UniProtKB-EC"/>
</dbReference>
<dbReference type="InterPro" id="IPR006385">
    <property type="entry name" value="HAD_hydro_SerB1"/>
</dbReference>
<gene>
    <name evidence="11" type="ORF">DKW60_10235</name>
</gene>
<dbReference type="EMBL" id="QGKM01000023">
    <property type="protein sequence ID" value="PWQ97738.1"/>
    <property type="molecule type" value="Genomic_DNA"/>
</dbReference>
<comment type="caution">
    <text evidence="11">The sequence shown here is derived from an EMBL/GenBank/DDBJ whole genome shotgun (WGS) entry which is preliminary data.</text>
</comment>
<dbReference type="Gene3D" id="1.20.1440.100">
    <property type="entry name" value="SG protein - dephosphorylation function"/>
    <property type="match status" value="1"/>
</dbReference>
<dbReference type="PANTHER" id="PTHR43344:SF13">
    <property type="entry name" value="PHOSPHATASE RV3661-RELATED"/>
    <property type="match status" value="1"/>
</dbReference>
<evidence type="ECO:0000256" key="9">
    <source>
        <dbReference type="ARBA" id="ARBA00052092"/>
    </source>
</evidence>
<keyword evidence="12" id="KW-1185">Reference proteome</keyword>